<protein>
    <submittedName>
        <fullName evidence="2">Uncharacterized protein</fullName>
    </submittedName>
</protein>
<sequence length="102" mass="10964">MLTKDKIKALFQVAKALKADIEDVKNRVAFIEEQLEIENVDEDGNGDSSTGTAVQGQSANEGGEVLQNENSAENGPVTLIEEDFAELALRKSVKAASSNEIK</sequence>
<reference evidence="2 3" key="1">
    <citation type="submission" date="2015-12" db="EMBL/GenBank/DDBJ databases">
        <title>Draft genome sequence of Moniliophthora roreri, the causal agent of frosty pod rot of cacao.</title>
        <authorList>
            <person name="Aime M.C."/>
            <person name="Diaz-Valderrama J.R."/>
            <person name="Kijpornyongpan T."/>
            <person name="Phillips-Mora W."/>
        </authorList>
    </citation>
    <scope>NUCLEOTIDE SEQUENCE [LARGE SCALE GENOMIC DNA]</scope>
    <source>
        <strain evidence="2 3">MCA 2952</strain>
    </source>
</reference>
<dbReference type="AlphaFoldDB" id="A0A0W0FUX4"/>
<evidence type="ECO:0000313" key="2">
    <source>
        <dbReference type="EMBL" id="KTB40211.1"/>
    </source>
</evidence>
<organism evidence="2 3">
    <name type="scientific">Moniliophthora roreri</name>
    <name type="common">Frosty pod rot fungus</name>
    <name type="synonym">Monilia roreri</name>
    <dbReference type="NCBI Taxonomy" id="221103"/>
    <lineage>
        <taxon>Eukaryota</taxon>
        <taxon>Fungi</taxon>
        <taxon>Dikarya</taxon>
        <taxon>Basidiomycota</taxon>
        <taxon>Agaricomycotina</taxon>
        <taxon>Agaricomycetes</taxon>
        <taxon>Agaricomycetidae</taxon>
        <taxon>Agaricales</taxon>
        <taxon>Marasmiineae</taxon>
        <taxon>Marasmiaceae</taxon>
        <taxon>Moniliophthora</taxon>
    </lineage>
</organism>
<comment type="caution">
    <text evidence="2">The sequence shown here is derived from an EMBL/GenBank/DDBJ whole genome shotgun (WGS) entry which is preliminary data.</text>
</comment>
<name>A0A0W0FUX4_MONRR</name>
<proteinExistence type="predicted"/>
<evidence type="ECO:0000313" key="3">
    <source>
        <dbReference type="Proteomes" id="UP000054988"/>
    </source>
</evidence>
<dbReference type="EMBL" id="LATX01001597">
    <property type="protein sequence ID" value="KTB40211.1"/>
    <property type="molecule type" value="Genomic_DNA"/>
</dbReference>
<feature type="region of interest" description="Disordered" evidence="1">
    <location>
        <begin position="39"/>
        <end position="76"/>
    </location>
</feature>
<dbReference type="Proteomes" id="UP000054988">
    <property type="component" value="Unassembled WGS sequence"/>
</dbReference>
<evidence type="ECO:0000256" key="1">
    <source>
        <dbReference type="SAM" id="MobiDB-lite"/>
    </source>
</evidence>
<feature type="compositionally biased region" description="Polar residues" evidence="1">
    <location>
        <begin position="46"/>
        <end position="60"/>
    </location>
</feature>
<accession>A0A0W0FUX4</accession>
<gene>
    <name evidence="2" type="ORF">WG66_7198</name>
</gene>